<accession>A0AAD9M5U8</accession>
<gene>
    <name evidence="1" type="ORF">LX32DRAFT_350479</name>
</gene>
<evidence type="ECO:0000313" key="1">
    <source>
        <dbReference type="EMBL" id="KAK2029608.1"/>
    </source>
</evidence>
<name>A0AAD9M5U8_9PEZI</name>
<dbReference type="EMBL" id="MU842861">
    <property type="protein sequence ID" value="KAK2029608.1"/>
    <property type="molecule type" value="Genomic_DNA"/>
</dbReference>
<organism evidence="1 2">
    <name type="scientific">Colletotrichum zoysiae</name>
    <dbReference type="NCBI Taxonomy" id="1216348"/>
    <lineage>
        <taxon>Eukaryota</taxon>
        <taxon>Fungi</taxon>
        <taxon>Dikarya</taxon>
        <taxon>Ascomycota</taxon>
        <taxon>Pezizomycotina</taxon>
        <taxon>Sordariomycetes</taxon>
        <taxon>Hypocreomycetidae</taxon>
        <taxon>Glomerellales</taxon>
        <taxon>Glomerellaceae</taxon>
        <taxon>Colletotrichum</taxon>
        <taxon>Colletotrichum graminicola species complex</taxon>
    </lineage>
</organism>
<evidence type="ECO:0000313" key="2">
    <source>
        <dbReference type="Proteomes" id="UP001232148"/>
    </source>
</evidence>
<dbReference type="AlphaFoldDB" id="A0AAD9M5U8"/>
<reference evidence="1" key="1">
    <citation type="submission" date="2021-06" db="EMBL/GenBank/DDBJ databases">
        <title>Comparative genomics, transcriptomics and evolutionary studies reveal genomic signatures of adaptation to plant cell wall in hemibiotrophic fungi.</title>
        <authorList>
            <consortium name="DOE Joint Genome Institute"/>
            <person name="Baroncelli R."/>
            <person name="Diaz J.F."/>
            <person name="Benocci T."/>
            <person name="Peng M."/>
            <person name="Battaglia E."/>
            <person name="Haridas S."/>
            <person name="Andreopoulos W."/>
            <person name="Labutti K."/>
            <person name="Pangilinan J."/>
            <person name="Floch G.L."/>
            <person name="Makela M.R."/>
            <person name="Henrissat B."/>
            <person name="Grigoriev I.V."/>
            <person name="Crouch J.A."/>
            <person name="De Vries R.P."/>
            <person name="Sukno S.A."/>
            <person name="Thon M.R."/>
        </authorList>
    </citation>
    <scope>NUCLEOTIDE SEQUENCE</scope>
    <source>
        <strain evidence="1">MAFF235873</strain>
    </source>
</reference>
<sequence>MTWLPPTYSDAACSLTHSLSLSLSLISQSRCSLSVLSCQTAAAVYPRILLVLHTLQSLLVPASPPPHPLAGARRVWGAPWDPLAATLPTSSTYIHTCTWYVVRCTFVRGFSSGATHTHTHCFPTRSKIVTTCSKYLVPLHRRPLI</sequence>
<proteinExistence type="predicted"/>
<keyword evidence="2" id="KW-1185">Reference proteome</keyword>
<protein>
    <submittedName>
        <fullName evidence="1">Uncharacterized protein</fullName>
    </submittedName>
</protein>
<dbReference type="Proteomes" id="UP001232148">
    <property type="component" value="Unassembled WGS sequence"/>
</dbReference>
<comment type="caution">
    <text evidence="1">The sequence shown here is derived from an EMBL/GenBank/DDBJ whole genome shotgun (WGS) entry which is preliminary data.</text>
</comment>